<feature type="transmembrane region" description="Helical" evidence="1">
    <location>
        <begin position="59"/>
        <end position="80"/>
    </location>
</feature>
<evidence type="ECO:0000313" key="3">
    <source>
        <dbReference type="Proteomes" id="UP000735302"/>
    </source>
</evidence>
<reference evidence="2 3" key="1">
    <citation type="journal article" date="2021" name="Elife">
        <title>Chloroplast acquisition without the gene transfer in kleptoplastic sea slugs, Plakobranchus ocellatus.</title>
        <authorList>
            <person name="Maeda T."/>
            <person name="Takahashi S."/>
            <person name="Yoshida T."/>
            <person name="Shimamura S."/>
            <person name="Takaki Y."/>
            <person name="Nagai Y."/>
            <person name="Toyoda A."/>
            <person name="Suzuki Y."/>
            <person name="Arimoto A."/>
            <person name="Ishii H."/>
            <person name="Satoh N."/>
            <person name="Nishiyama T."/>
            <person name="Hasebe M."/>
            <person name="Maruyama T."/>
            <person name="Minagawa J."/>
            <person name="Obokata J."/>
            <person name="Shigenobu S."/>
        </authorList>
    </citation>
    <scope>NUCLEOTIDE SEQUENCE [LARGE SCALE GENOMIC DNA]</scope>
</reference>
<evidence type="ECO:0000313" key="2">
    <source>
        <dbReference type="EMBL" id="GFO48033.1"/>
    </source>
</evidence>
<proteinExistence type="predicted"/>
<feature type="transmembrane region" description="Helical" evidence="1">
    <location>
        <begin position="124"/>
        <end position="144"/>
    </location>
</feature>
<keyword evidence="3" id="KW-1185">Reference proteome</keyword>
<comment type="caution">
    <text evidence="2">The sequence shown here is derived from an EMBL/GenBank/DDBJ whole genome shotgun (WGS) entry which is preliminary data.</text>
</comment>
<evidence type="ECO:0000256" key="1">
    <source>
        <dbReference type="SAM" id="Phobius"/>
    </source>
</evidence>
<gene>
    <name evidence="2" type="ORF">PoB_007453800</name>
</gene>
<accession>A0AAV4DUT0</accession>
<protein>
    <submittedName>
        <fullName evidence="2">Uncharacterized protein</fullName>
    </submittedName>
</protein>
<keyword evidence="1" id="KW-1133">Transmembrane helix</keyword>
<keyword evidence="1" id="KW-0812">Transmembrane</keyword>
<keyword evidence="1" id="KW-0472">Membrane</keyword>
<sequence>MVCSGSNPRESQRSSSMVRVRGCLSWCAVLQIPENFSDRAPLLGATSAATLPGGTRRSVGVFGFLLRLISSLLLLLPLAVTQPADDMLGQPGRDIDCLLVMLQQHSISPYPSKPSHCPSCSSQVLLTGSVFFCVVLFLVSYLVMSGCSPRTFGRSGSYQI</sequence>
<dbReference type="EMBL" id="BLXT01008368">
    <property type="protein sequence ID" value="GFO48033.1"/>
    <property type="molecule type" value="Genomic_DNA"/>
</dbReference>
<name>A0AAV4DUT0_9GAST</name>
<dbReference type="Proteomes" id="UP000735302">
    <property type="component" value="Unassembled WGS sequence"/>
</dbReference>
<organism evidence="2 3">
    <name type="scientific">Plakobranchus ocellatus</name>
    <dbReference type="NCBI Taxonomy" id="259542"/>
    <lineage>
        <taxon>Eukaryota</taxon>
        <taxon>Metazoa</taxon>
        <taxon>Spiralia</taxon>
        <taxon>Lophotrochozoa</taxon>
        <taxon>Mollusca</taxon>
        <taxon>Gastropoda</taxon>
        <taxon>Heterobranchia</taxon>
        <taxon>Euthyneura</taxon>
        <taxon>Panpulmonata</taxon>
        <taxon>Sacoglossa</taxon>
        <taxon>Placobranchoidea</taxon>
        <taxon>Plakobranchidae</taxon>
        <taxon>Plakobranchus</taxon>
    </lineage>
</organism>
<dbReference type="AlphaFoldDB" id="A0AAV4DUT0"/>